<dbReference type="Proteomes" id="UP000281406">
    <property type="component" value="Unassembled WGS sequence"/>
</dbReference>
<sequence length="109" mass="12432">MDTIKRLVLLQCCLRFCLVSGPWSGLSESAQLWRMTTCSLRAPVKLNGLHSRAKEPLLWQIVGRSHREGFHAETVKEWKVWGEKIANKDTSEKANTFRDTTNIRGTASF</sequence>
<organism evidence="2 3">
    <name type="scientific">Anabarilius grahami</name>
    <name type="common">Kanglang fish</name>
    <name type="synonym">Barilius grahami</name>
    <dbReference type="NCBI Taxonomy" id="495550"/>
    <lineage>
        <taxon>Eukaryota</taxon>
        <taxon>Metazoa</taxon>
        <taxon>Chordata</taxon>
        <taxon>Craniata</taxon>
        <taxon>Vertebrata</taxon>
        <taxon>Euteleostomi</taxon>
        <taxon>Actinopterygii</taxon>
        <taxon>Neopterygii</taxon>
        <taxon>Teleostei</taxon>
        <taxon>Ostariophysi</taxon>
        <taxon>Cypriniformes</taxon>
        <taxon>Xenocyprididae</taxon>
        <taxon>Xenocypridinae</taxon>
        <taxon>Xenocypridinae incertae sedis</taxon>
        <taxon>Anabarilius</taxon>
    </lineage>
</organism>
<accession>A0A3N0Y631</accession>
<gene>
    <name evidence="2" type="ORF">DPX16_9244</name>
</gene>
<evidence type="ECO:0000313" key="3">
    <source>
        <dbReference type="Proteomes" id="UP000281406"/>
    </source>
</evidence>
<dbReference type="AlphaFoldDB" id="A0A3N0Y631"/>
<evidence type="ECO:0008006" key="4">
    <source>
        <dbReference type="Google" id="ProtNLM"/>
    </source>
</evidence>
<keyword evidence="3" id="KW-1185">Reference proteome</keyword>
<proteinExistence type="predicted"/>
<protein>
    <recommendedName>
        <fullName evidence="4">Secreted protein</fullName>
    </recommendedName>
</protein>
<dbReference type="EMBL" id="RJVU01051519">
    <property type="protein sequence ID" value="ROL41653.1"/>
    <property type="molecule type" value="Genomic_DNA"/>
</dbReference>
<feature type="signal peptide" evidence="1">
    <location>
        <begin position="1"/>
        <end position="19"/>
    </location>
</feature>
<comment type="caution">
    <text evidence="2">The sequence shown here is derived from an EMBL/GenBank/DDBJ whole genome shotgun (WGS) entry which is preliminary data.</text>
</comment>
<name>A0A3N0Y631_ANAGA</name>
<evidence type="ECO:0000313" key="2">
    <source>
        <dbReference type="EMBL" id="ROL41653.1"/>
    </source>
</evidence>
<keyword evidence="1" id="KW-0732">Signal</keyword>
<reference evidence="2 3" key="1">
    <citation type="submission" date="2018-10" db="EMBL/GenBank/DDBJ databases">
        <title>Genome assembly for a Yunnan-Guizhou Plateau 3E fish, Anabarilius grahami (Regan), and its evolutionary and genetic applications.</title>
        <authorList>
            <person name="Jiang W."/>
        </authorList>
    </citation>
    <scope>NUCLEOTIDE SEQUENCE [LARGE SCALE GENOMIC DNA]</scope>
    <source>
        <strain evidence="2">AG-KIZ</strain>
        <tissue evidence="2">Muscle</tissue>
    </source>
</reference>
<evidence type="ECO:0000256" key="1">
    <source>
        <dbReference type="SAM" id="SignalP"/>
    </source>
</evidence>
<feature type="chain" id="PRO_5018045879" description="Secreted protein" evidence="1">
    <location>
        <begin position="20"/>
        <end position="109"/>
    </location>
</feature>